<sequence length="514" mass="57384">MQRLAFILLLLTGLNTFAQQKKSRPNIILFLVDDMGIMDTSVPFCGEVMPLNKRYHTPNMERLAKQGMKFTNAYAQPVCTPTRTSLLTGMNTARTHITNWTSPNKNEPTDAKDEQFGPLNWNINGLSNTPQTENTVYATTFPQLLKNAGYYTIHVGKAHWGSMGTPGSNPYNLGFMVNIAGHSAGHPQSYLSEQRYGNLPGKAQAQAVPDLQEYYNTGTFLTEALTLEAKKAMETPIARKEPFYLNLAHYAVHVPLMADKRFVQRYYDAGLDSAEAKYASMIEGMDKSLGDIMNFLTTKGVAENTIIIFMSDNGGLDAHGRGGPVNTHNYPFRSGKGSVYEGGIREPMLVKWPGVTKPQSINTNPVIIDDFFPTILDWAGISNKKTIQKLDGLSLIPTLKNPAVKLTERPLVFHYPKKWTNEKEKDERLLGINYYSALRYGQWKLIYRMRSQELELYDLSKDISEKNNLAAANPAETKKLAGILGKTLKERGAQMPVASSTSKPVPFPDEVTIR</sequence>
<name>A0A0C1DJK0_9SPHI</name>
<evidence type="ECO:0000256" key="4">
    <source>
        <dbReference type="ARBA" id="ARBA00022729"/>
    </source>
</evidence>
<dbReference type="InterPro" id="IPR000917">
    <property type="entry name" value="Sulfatase_N"/>
</dbReference>
<dbReference type="GO" id="GO:0046872">
    <property type="term" value="F:metal ion binding"/>
    <property type="evidence" value="ECO:0007669"/>
    <property type="project" value="UniProtKB-KW"/>
</dbReference>
<keyword evidence="6" id="KW-0106">Calcium</keyword>
<evidence type="ECO:0000256" key="1">
    <source>
        <dbReference type="ARBA" id="ARBA00001913"/>
    </source>
</evidence>
<evidence type="ECO:0000256" key="8">
    <source>
        <dbReference type="SAM" id="SignalP"/>
    </source>
</evidence>
<dbReference type="Proteomes" id="UP000031246">
    <property type="component" value="Unassembled WGS sequence"/>
</dbReference>
<evidence type="ECO:0000256" key="3">
    <source>
        <dbReference type="ARBA" id="ARBA00022723"/>
    </source>
</evidence>
<comment type="cofactor">
    <cofactor evidence="1">
        <name>Ca(2+)</name>
        <dbReference type="ChEBI" id="CHEBI:29108"/>
    </cofactor>
</comment>
<evidence type="ECO:0000256" key="7">
    <source>
        <dbReference type="SAM" id="MobiDB-lite"/>
    </source>
</evidence>
<evidence type="ECO:0000256" key="2">
    <source>
        <dbReference type="ARBA" id="ARBA00008779"/>
    </source>
</evidence>
<dbReference type="InterPro" id="IPR024607">
    <property type="entry name" value="Sulfatase_CS"/>
</dbReference>
<feature type="chain" id="PRO_5002130134" evidence="8">
    <location>
        <begin position="19"/>
        <end position="514"/>
    </location>
</feature>
<dbReference type="EMBL" id="JSYN01000011">
    <property type="protein sequence ID" value="KIA94110.1"/>
    <property type="molecule type" value="Genomic_DNA"/>
</dbReference>
<dbReference type="GO" id="GO:0004065">
    <property type="term" value="F:arylsulfatase activity"/>
    <property type="evidence" value="ECO:0007669"/>
    <property type="project" value="TreeGrafter"/>
</dbReference>
<keyword evidence="11" id="KW-1185">Reference proteome</keyword>
<dbReference type="PROSITE" id="PS00523">
    <property type="entry name" value="SULFATASE_1"/>
    <property type="match status" value="1"/>
</dbReference>
<gene>
    <name evidence="10" type="ORF">OC25_10995</name>
</gene>
<dbReference type="InterPro" id="IPR017850">
    <property type="entry name" value="Alkaline_phosphatase_core_sf"/>
</dbReference>
<dbReference type="InterPro" id="IPR050738">
    <property type="entry name" value="Sulfatase"/>
</dbReference>
<protein>
    <submittedName>
        <fullName evidence="10">Sulfatase</fullName>
    </submittedName>
</protein>
<feature type="signal peptide" evidence="8">
    <location>
        <begin position="1"/>
        <end position="18"/>
    </location>
</feature>
<dbReference type="AlphaFoldDB" id="A0A0C1DJK0"/>
<proteinExistence type="inferred from homology"/>
<dbReference type="PANTHER" id="PTHR42693:SF42">
    <property type="entry name" value="ARYLSULFATASE G"/>
    <property type="match status" value="1"/>
</dbReference>
<keyword evidence="3" id="KW-0479">Metal-binding</keyword>
<dbReference type="PANTHER" id="PTHR42693">
    <property type="entry name" value="ARYLSULFATASE FAMILY MEMBER"/>
    <property type="match status" value="1"/>
</dbReference>
<evidence type="ECO:0000313" key="10">
    <source>
        <dbReference type="EMBL" id="KIA94110.1"/>
    </source>
</evidence>
<keyword evidence="5" id="KW-0378">Hydrolase</keyword>
<dbReference type="CDD" id="cd16144">
    <property type="entry name" value="ARS_like"/>
    <property type="match status" value="1"/>
</dbReference>
<reference evidence="10 11" key="1">
    <citation type="submission" date="2014-10" db="EMBL/GenBank/DDBJ databases">
        <title>Pedobacter Kyungheensis.</title>
        <authorList>
            <person name="Anderson B.M."/>
            <person name="Newman J.D."/>
        </authorList>
    </citation>
    <scope>NUCLEOTIDE SEQUENCE [LARGE SCALE GENOMIC DNA]</scope>
    <source>
        <strain evidence="10 11">KACC 16221</strain>
    </source>
</reference>
<feature type="region of interest" description="Disordered" evidence="7">
    <location>
        <begin position="494"/>
        <end position="514"/>
    </location>
</feature>
<evidence type="ECO:0000259" key="9">
    <source>
        <dbReference type="Pfam" id="PF00884"/>
    </source>
</evidence>
<comment type="caution">
    <text evidence="10">The sequence shown here is derived from an EMBL/GenBank/DDBJ whole genome shotgun (WGS) entry which is preliminary data.</text>
</comment>
<evidence type="ECO:0000313" key="11">
    <source>
        <dbReference type="Proteomes" id="UP000031246"/>
    </source>
</evidence>
<dbReference type="OrthoDB" id="9765065at2"/>
<comment type="similarity">
    <text evidence="2">Belongs to the sulfatase family.</text>
</comment>
<organism evidence="10 11">
    <name type="scientific">Pedobacter kyungheensis</name>
    <dbReference type="NCBI Taxonomy" id="1069985"/>
    <lineage>
        <taxon>Bacteria</taxon>
        <taxon>Pseudomonadati</taxon>
        <taxon>Bacteroidota</taxon>
        <taxon>Sphingobacteriia</taxon>
        <taxon>Sphingobacteriales</taxon>
        <taxon>Sphingobacteriaceae</taxon>
        <taxon>Pedobacter</taxon>
    </lineage>
</organism>
<keyword evidence="4 8" id="KW-0732">Signal</keyword>
<dbReference type="Gene3D" id="3.40.720.10">
    <property type="entry name" value="Alkaline Phosphatase, subunit A"/>
    <property type="match status" value="1"/>
</dbReference>
<dbReference type="SUPFAM" id="SSF53649">
    <property type="entry name" value="Alkaline phosphatase-like"/>
    <property type="match status" value="1"/>
</dbReference>
<dbReference type="Gene3D" id="3.30.1120.10">
    <property type="match status" value="1"/>
</dbReference>
<feature type="domain" description="Sulfatase N-terminal" evidence="9">
    <location>
        <begin position="25"/>
        <end position="381"/>
    </location>
</feature>
<evidence type="ECO:0000256" key="6">
    <source>
        <dbReference type="ARBA" id="ARBA00022837"/>
    </source>
</evidence>
<evidence type="ECO:0000256" key="5">
    <source>
        <dbReference type="ARBA" id="ARBA00022801"/>
    </source>
</evidence>
<accession>A0A0C1DJK0</accession>
<dbReference type="Pfam" id="PF00884">
    <property type="entry name" value="Sulfatase"/>
    <property type="match status" value="1"/>
</dbReference>